<reference evidence="1" key="2">
    <citation type="journal article" date="2015" name="Fish Shellfish Immunol.">
        <title>Early steps in the European eel (Anguilla anguilla)-Vibrio vulnificus interaction in the gills: Role of the RtxA13 toxin.</title>
        <authorList>
            <person name="Callol A."/>
            <person name="Pajuelo D."/>
            <person name="Ebbesson L."/>
            <person name="Teles M."/>
            <person name="MacKenzie S."/>
            <person name="Amaro C."/>
        </authorList>
    </citation>
    <scope>NUCLEOTIDE SEQUENCE</scope>
</reference>
<sequence length="25" mass="3079">MEEKRHATVFLKFQMSQFVVRHETV</sequence>
<evidence type="ECO:0000313" key="1">
    <source>
        <dbReference type="EMBL" id="JAI08245.1"/>
    </source>
</evidence>
<organism evidence="1">
    <name type="scientific">Anguilla anguilla</name>
    <name type="common">European freshwater eel</name>
    <name type="synonym">Muraena anguilla</name>
    <dbReference type="NCBI Taxonomy" id="7936"/>
    <lineage>
        <taxon>Eukaryota</taxon>
        <taxon>Metazoa</taxon>
        <taxon>Chordata</taxon>
        <taxon>Craniata</taxon>
        <taxon>Vertebrata</taxon>
        <taxon>Euteleostomi</taxon>
        <taxon>Actinopterygii</taxon>
        <taxon>Neopterygii</taxon>
        <taxon>Teleostei</taxon>
        <taxon>Anguilliformes</taxon>
        <taxon>Anguillidae</taxon>
        <taxon>Anguilla</taxon>
    </lineage>
</organism>
<dbReference type="EMBL" id="GBXM01000333">
    <property type="protein sequence ID" value="JAI08245.1"/>
    <property type="molecule type" value="Transcribed_RNA"/>
</dbReference>
<name>A0A0E9Y047_ANGAN</name>
<reference evidence="1" key="1">
    <citation type="submission" date="2014-11" db="EMBL/GenBank/DDBJ databases">
        <authorList>
            <person name="Amaro Gonzalez C."/>
        </authorList>
    </citation>
    <scope>NUCLEOTIDE SEQUENCE</scope>
</reference>
<accession>A0A0E9Y047</accession>
<protein>
    <submittedName>
        <fullName evidence="1">Uncharacterized protein</fullName>
    </submittedName>
</protein>
<dbReference type="AlphaFoldDB" id="A0A0E9Y047"/>
<proteinExistence type="predicted"/>